<evidence type="ECO:0000256" key="1">
    <source>
        <dbReference type="SAM" id="Coils"/>
    </source>
</evidence>
<dbReference type="AlphaFoldDB" id="U6G8X6"/>
<reference evidence="3" key="1">
    <citation type="submission" date="2013-10" db="EMBL/GenBank/DDBJ databases">
        <title>Genomic analysis of the causative agents of coccidiosis in chickens.</title>
        <authorList>
            <person name="Reid A.J."/>
            <person name="Blake D."/>
            <person name="Billington K."/>
            <person name="Browne H."/>
            <person name="Dunn M."/>
            <person name="Hung S."/>
            <person name="Kawahara F."/>
            <person name="Miranda-Saavedra D."/>
            <person name="Mourier T."/>
            <person name="Nagra H."/>
            <person name="Otto T.D."/>
            <person name="Rawlings N."/>
            <person name="Sanchez A."/>
            <person name="Sanders M."/>
            <person name="Subramaniam C."/>
            <person name="Tay Y."/>
            <person name="Dear P."/>
            <person name="Doerig C."/>
            <person name="Gruber A."/>
            <person name="Parkinson J."/>
            <person name="Shirley M."/>
            <person name="Wan K.L."/>
            <person name="Berriman M."/>
            <person name="Tomley F."/>
            <person name="Pain A."/>
        </authorList>
    </citation>
    <scope>NUCLEOTIDE SEQUENCE [LARGE SCALE GENOMIC DNA]</scope>
    <source>
        <strain evidence="3">Houghton</strain>
    </source>
</reference>
<keyword evidence="1" id="KW-0175">Coiled coil</keyword>
<proteinExistence type="predicted"/>
<reference evidence="3" key="2">
    <citation type="submission" date="2013-10" db="EMBL/GenBank/DDBJ databases">
        <authorList>
            <person name="Aslett M."/>
        </authorList>
    </citation>
    <scope>NUCLEOTIDE SEQUENCE [LARGE SCALE GENOMIC DNA]</scope>
    <source>
        <strain evidence="3">Houghton</strain>
    </source>
</reference>
<sequence length="290" mass="33527">MLTTGFFPSSQLFHADAVMAGVFLYPYLFFVGIICFSFFLCVLLRSLAFRSAEIKAMERLGKIEQSSLLNSLQRFFRELSCSFQPSDEELQAQQKALELEHLQQQDADATAFGKRTASDQQADFELLQAIEQKERRRRERPLKVVELPADVVTSALSDEQYAALPDEVRLFANQEVASFVDRFRLLVMQFRLGSGDIVSLLQQLENDTYKELSTLSREVAQQEGHLQHELSVYTSRIVNGQQRLTGYIKFLEQALQDREEELQLQFQELKLIETKLEEDKHAAERYRKKP</sequence>
<organism evidence="3 4">
    <name type="scientific">Eimeria praecox</name>
    <dbReference type="NCBI Taxonomy" id="51316"/>
    <lineage>
        <taxon>Eukaryota</taxon>
        <taxon>Sar</taxon>
        <taxon>Alveolata</taxon>
        <taxon>Apicomplexa</taxon>
        <taxon>Conoidasida</taxon>
        <taxon>Coccidia</taxon>
        <taxon>Eucoccidiorida</taxon>
        <taxon>Eimeriorina</taxon>
        <taxon>Eimeriidae</taxon>
        <taxon>Eimeria</taxon>
    </lineage>
</organism>
<dbReference type="Proteomes" id="UP000018201">
    <property type="component" value="Unassembled WGS sequence"/>
</dbReference>
<keyword evidence="2" id="KW-1133">Transmembrane helix</keyword>
<accession>U6G8X6</accession>
<evidence type="ECO:0000313" key="4">
    <source>
        <dbReference type="Proteomes" id="UP000018201"/>
    </source>
</evidence>
<keyword evidence="4" id="KW-1185">Reference proteome</keyword>
<dbReference type="VEuPathDB" id="ToxoDB:EPH_0004110"/>
<dbReference type="OrthoDB" id="330982at2759"/>
<gene>
    <name evidence="3" type="ORF">EPH_0004110</name>
</gene>
<keyword evidence="2" id="KW-0812">Transmembrane</keyword>
<feature type="transmembrane region" description="Helical" evidence="2">
    <location>
        <begin position="27"/>
        <end position="49"/>
    </location>
</feature>
<keyword evidence="2" id="KW-0472">Membrane</keyword>
<dbReference type="EMBL" id="HG690675">
    <property type="protein sequence ID" value="CDI75049.1"/>
    <property type="molecule type" value="Genomic_DNA"/>
</dbReference>
<evidence type="ECO:0000313" key="3">
    <source>
        <dbReference type="EMBL" id="CDI75049.1"/>
    </source>
</evidence>
<name>U6G8X6_9EIME</name>
<protein>
    <submittedName>
        <fullName evidence="3">Uncharacterized protein</fullName>
    </submittedName>
</protein>
<evidence type="ECO:0000256" key="2">
    <source>
        <dbReference type="SAM" id="Phobius"/>
    </source>
</evidence>
<feature type="coiled-coil region" evidence="1">
    <location>
        <begin position="248"/>
        <end position="289"/>
    </location>
</feature>